<keyword evidence="1 3" id="KW-0238">DNA-binding</keyword>
<dbReference type="InterPro" id="IPR051356">
    <property type="entry name" value="SOX/SOX-like_TF"/>
</dbReference>
<organism evidence="7 8">
    <name type="scientific">Hericium alpestre</name>
    <dbReference type="NCBI Taxonomy" id="135208"/>
    <lineage>
        <taxon>Eukaryota</taxon>
        <taxon>Fungi</taxon>
        <taxon>Dikarya</taxon>
        <taxon>Basidiomycota</taxon>
        <taxon>Agaricomycotina</taxon>
        <taxon>Agaricomycetes</taxon>
        <taxon>Russulales</taxon>
        <taxon>Hericiaceae</taxon>
        <taxon>Hericium</taxon>
    </lineage>
</organism>
<feature type="region of interest" description="Disordered" evidence="4">
    <location>
        <begin position="176"/>
        <end position="196"/>
    </location>
</feature>
<dbReference type="GO" id="GO:0000978">
    <property type="term" value="F:RNA polymerase II cis-regulatory region sequence-specific DNA binding"/>
    <property type="evidence" value="ECO:0007669"/>
    <property type="project" value="TreeGrafter"/>
</dbReference>
<proteinExistence type="predicted"/>
<keyword evidence="5" id="KW-0812">Transmembrane</keyword>
<feature type="transmembrane region" description="Helical" evidence="5">
    <location>
        <begin position="401"/>
        <end position="421"/>
    </location>
</feature>
<evidence type="ECO:0000256" key="1">
    <source>
        <dbReference type="ARBA" id="ARBA00023125"/>
    </source>
</evidence>
<evidence type="ECO:0000256" key="5">
    <source>
        <dbReference type="SAM" id="Phobius"/>
    </source>
</evidence>
<feature type="DNA-binding region" description="HMG box" evidence="3">
    <location>
        <begin position="17"/>
        <end position="94"/>
    </location>
</feature>
<evidence type="ECO:0000256" key="4">
    <source>
        <dbReference type="SAM" id="MobiDB-lite"/>
    </source>
</evidence>
<feature type="transmembrane region" description="Helical" evidence="5">
    <location>
        <begin position="428"/>
        <end position="451"/>
    </location>
</feature>
<dbReference type="PANTHER" id="PTHR45789">
    <property type="entry name" value="FI18025P1"/>
    <property type="match status" value="1"/>
</dbReference>
<keyword evidence="8" id="KW-1185">Reference proteome</keyword>
<evidence type="ECO:0000313" key="7">
    <source>
        <dbReference type="EMBL" id="TFY77091.1"/>
    </source>
</evidence>
<dbReference type="SUPFAM" id="SSF47095">
    <property type="entry name" value="HMG-box"/>
    <property type="match status" value="1"/>
</dbReference>
<keyword evidence="5" id="KW-1133">Transmembrane helix</keyword>
<dbReference type="GO" id="GO:0000981">
    <property type="term" value="F:DNA-binding transcription factor activity, RNA polymerase II-specific"/>
    <property type="evidence" value="ECO:0007669"/>
    <property type="project" value="TreeGrafter"/>
</dbReference>
<accession>A0A4Y9ZTE4</accession>
<dbReference type="CDD" id="cd01389">
    <property type="entry name" value="HMG-box_ROX1-like"/>
    <property type="match status" value="1"/>
</dbReference>
<dbReference type="Pfam" id="PF00505">
    <property type="entry name" value="HMG_box"/>
    <property type="match status" value="1"/>
</dbReference>
<feature type="region of interest" description="Disordered" evidence="4">
    <location>
        <begin position="90"/>
        <end position="139"/>
    </location>
</feature>
<gene>
    <name evidence="7" type="ORF">EWM64_g6918</name>
</gene>
<dbReference type="Proteomes" id="UP000298061">
    <property type="component" value="Unassembled WGS sequence"/>
</dbReference>
<dbReference type="GO" id="GO:0005634">
    <property type="term" value="C:nucleus"/>
    <property type="evidence" value="ECO:0007669"/>
    <property type="project" value="UniProtKB-UniRule"/>
</dbReference>
<sequence>MPVARVKSSKNKDDGHIKRVPNCFILYRRALIHGNVSGTTLVRVDDEGRPVQQSVLSKAIKRLWHDLSEEDKAPWREEFRRLKAQQLIDHPDYKYHPTQKQKAGNVKGRKAAGSQSQPRRHESDPAPSRPPSAPMAALPSSVPFLYHQPGAQYQMPPSAGRSFAYPGAPAYPAAGHYPQSIAPPASQPGPSQMSQQTAYHPTYLGLPDTYPARRYDPQFFPPAGQPGPSQISWPIAPQPTYPGLRLPAPTYPAHRAEPRFFSPAAGQTAFAPMPAPTAPHPQYSGPPAPSYPANRVDTQYFSPPAGQTGSMPTPPPAAPRLPFPIQPKAAAPPTPVLPAALIAPPVPAENVDVHVGEHELPVCLSGDDDAFLAEMDRLLGRRGTPSTSTTLQCESSLGPHVLYLCLAYSLSYPMVTYYTYCTCYRLPLLLFIVVTWLASAYYTLLLSYLHVSAPFN</sequence>
<evidence type="ECO:0000259" key="6">
    <source>
        <dbReference type="PROSITE" id="PS50118"/>
    </source>
</evidence>
<dbReference type="AlphaFoldDB" id="A0A4Y9ZTE4"/>
<feature type="domain" description="HMG box" evidence="6">
    <location>
        <begin position="17"/>
        <end position="94"/>
    </location>
</feature>
<name>A0A4Y9ZTE4_9AGAM</name>
<dbReference type="OrthoDB" id="6247875at2759"/>
<dbReference type="STRING" id="135208.A0A4Y9ZTE4"/>
<evidence type="ECO:0000313" key="8">
    <source>
        <dbReference type="Proteomes" id="UP000298061"/>
    </source>
</evidence>
<protein>
    <recommendedName>
        <fullName evidence="6">HMG box domain-containing protein</fullName>
    </recommendedName>
</protein>
<dbReference type="InterPro" id="IPR036910">
    <property type="entry name" value="HMG_box_dom_sf"/>
</dbReference>
<dbReference type="PROSITE" id="PS50118">
    <property type="entry name" value="HMG_BOX_2"/>
    <property type="match status" value="1"/>
</dbReference>
<keyword evidence="2 3" id="KW-0539">Nucleus</keyword>
<reference evidence="7 8" key="1">
    <citation type="submission" date="2019-02" db="EMBL/GenBank/DDBJ databases">
        <title>Genome sequencing of the rare red list fungi Hericium alpestre (H. flagellum).</title>
        <authorList>
            <person name="Buettner E."/>
            <person name="Kellner H."/>
        </authorList>
    </citation>
    <scope>NUCLEOTIDE SEQUENCE [LARGE SCALE GENOMIC DNA]</scope>
    <source>
        <strain evidence="7 8">DSM 108284</strain>
    </source>
</reference>
<keyword evidence="5" id="KW-0472">Membrane</keyword>
<dbReference type="PANTHER" id="PTHR45789:SF2">
    <property type="entry name" value="FI18025P1"/>
    <property type="match status" value="1"/>
</dbReference>
<dbReference type="EMBL" id="SFCI01001004">
    <property type="protein sequence ID" value="TFY77091.1"/>
    <property type="molecule type" value="Genomic_DNA"/>
</dbReference>
<dbReference type="SMART" id="SM00398">
    <property type="entry name" value="HMG"/>
    <property type="match status" value="1"/>
</dbReference>
<comment type="caution">
    <text evidence="7">The sequence shown here is derived from an EMBL/GenBank/DDBJ whole genome shotgun (WGS) entry which is preliminary data.</text>
</comment>
<dbReference type="Gene3D" id="1.10.30.10">
    <property type="entry name" value="High mobility group box domain"/>
    <property type="match status" value="1"/>
</dbReference>
<evidence type="ECO:0000256" key="2">
    <source>
        <dbReference type="ARBA" id="ARBA00023242"/>
    </source>
</evidence>
<dbReference type="InterPro" id="IPR009071">
    <property type="entry name" value="HMG_box_dom"/>
</dbReference>
<evidence type="ECO:0000256" key="3">
    <source>
        <dbReference type="PROSITE-ProRule" id="PRU00267"/>
    </source>
</evidence>